<keyword evidence="4" id="KW-1185">Reference proteome</keyword>
<proteinExistence type="predicted"/>
<feature type="domain" description="Serine aminopeptidase S33" evidence="2">
    <location>
        <begin position="105"/>
        <end position="201"/>
    </location>
</feature>
<sequence length="302" mass="32465">MGEGFSATYEMAESGGLKAHFKLGNITSSADMTRADFASLTRGAVVAWTRGKSEFLQTDLIEDGKPIRLEAVIFRPTGAGPFPLAVINHGSTGGGIILPTETWFSTDLANFLNDRGWIVAYPQRRGRGKSDGLYDEGYACNVDMSLGGADRALADIDAAIAALRRRQDIASAPILIGGQSRGGVLSIAYAGLHPEQVAGAVNFVGGWARESCLVASTVNHSLFERGASYPKPTIWLYGQHDTFYSIAHSRDNFAAFEKAGGRGKFLEFEAQAGQGHFVFRRPNLWSGPLDSYLKSLAAPAQR</sequence>
<dbReference type="Pfam" id="PF12146">
    <property type="entry name" value="Hydrolase_4"/>
    <property type="match status" value="1"/>
</dbReference>
<dbReference type="InterPro" id="IPR029058">
    <property type="entry name" value="AB_hydrolase_fold"/>
</dbReference>
<organism evidence="3 4">
    <name type="scientific">Bradyrhizobium retamae</name>
    <dbReference type="NCBI Taxonomy" id="1300035"/>
    <lineage>
        <taxon>Bacteria</taxon>
        <taxon>Pseudomonadati</taxon>
        <taxon>Pseudomonadota</taxon>
        <taxon>Alphaproteobacteria</taxon>
        <taxon>Hyphomicrobiales</taxon>
        <taxon>Nitrobacteraceae</taxon>
        <taxon>Bradyrhizobium</taxon>
    </lineage>
</organism>
<dbReference type="InterPro" id="IPR022742">
    <property type="entry name" value="Hydrolase_4"/>
</dbReference>
<keyword evidence="1" id="KW-0378">Hydrolase</keyword>
<dbReference type="Gene3D" id="3.40.50.1820">
    <property type="entry name" value="alpha/beta hydrolase"/>
    <property type="match status" value="1"/>
</dbReference>
<reference evidence="3 4" key="1">
    <citation type="submission" date="2014-03" db="EMBL/GenBank/DDBJ databases">
        <title>Bradyrhizobium valentinum sp. nov., isolated from effective nodules of Lupinus mariae-josephae, a lupine endemic of basic-lime soils in Eastern Spain.</title>
        <authorList>
            <person name="Duran D."/>
            <person name="Rey L."/>
            <person name="Navarro A."/>
            <person name="Busquets A."/>
            <person name="Imperial J."/>
            <person name="Ruiz-Argueso T."/>
        </authorList>
    </citation>
    <scope>NUCLEOTIDE SEQUENCE [LARGE SCALE GENOMIC DNA]</scope>
    <source>
        <strain evidence="3 4">Ro19</strain>
    </source>
</reference>
<dbReference type="PANTHER" id="PTHR22946:SF9">
    <property type="entry name" value="POLYKETIDE TRANSFERASE AF380"/>
    <property type="match status" value="1"/>
</dbReference>
<dbReference type="SUPFAM" id="SSF53474">
    <property type="entry name" value="alpha/beta-Hydrolases"/>
    <property type="match status" value="1"/>
</dbReference>
<name>A0A0R3MHN7_9BRAD</name>
<comment type="caution">
    <text evidence="3">The sequence shown here is derived from an EMBL/GenBank/DDBJ whole genome shotgun (WGS) entry which is preliminary data.</text>
</comment>
<dbReference type="InterPro" id="IPR050261">
    <property type="entry name" value="FrsA_esterase"/>
</dbReference>
<evidence type="ECO:0000259" key="2">
    <source>
        <dbReference type="Pfam" id="PF12146"/>
    </source>
</evidence>
<dbReference type="OrthoDB" id="9812921at2"/>
<dbReference type="EMBL" id="LLYA01000182">
    <property type="protein sequence ID" value="KRR19810.1"/>
    <property type="molecule type" value="Genomic_DNA"/>
</dbReference>
<evidence type="ECO:0000313" key="4">
    <source>
        <dbReference type="Proteomes" id="UP000052023"/>
    </source>
</evidence>
<dbReference type="GO" id="GO:0052689">
    <property type="term" value="F:carboxylic ester hydrolase activity"/>
    <property type="evidence" value="ECO:0007669"/>
    <property type="project" value="UniProtKB-ARBA"/>
</dbReference>
<dbReference type="Proteomes" id="UP000052023">
    <property type="component" value="Unassembled WGS sequence"/>
</dbReference>
<gene>
    <name evidence="3" type="ORF">CQ13_33165</name>
</gene>
<dbReference type="AlphaFoldDB" id="A0A0R3MHN7"/>
<dbReference type="PANTHER" id="PTHR22946">
    <property type="entry name" value="DIENELACTONE HYDROLASE DOMAIN-CONTAINING PROTEIN-RELATED"/>
    <property type="match status" value="1"/>
</dbReference>
<accession>A0A0R3MHN7</accession>
<protein>
    <recommendedName>
        <fullName evidence="2">Serine aminopeptidase S33 domain-containing protein</fullName>
    </recommendedName>
</protein>
<evidence type="ECO:0000313" key="3">
    <source>
        <dbReference type="EMBL" id="KRR19810.1"/>
    </source>
</evidence>
<evidence type="ECO:0000256" key="1">
    <source>
        <dbReference type="ARBA" id="ARBA00022801"/>
    </source>
</evidence>